<evidence type="ECO:0000313" key="14">
    <source>
        <dbReference type="RefSeq" id="XP_025719124.1"/>
    </source>
</evidence>
<evidence type="ECO:0000313" key="13">
    <source>
        <dbReference type="RefSeq" id="XP_025719123.1"/>
    </source>
</evidence>
<reference key="1">
    <citation type="submission" date="2019-01" db="UniProtKB">
        <authorList>
            <consortium name="RefSeq"/>
        </authorList>
    </citation>
    <scope>IDENTIFICATION</scope>
</reference>
<gene>
    <name evidence="13 14" type="primary">TMED1</name>
</gene>
<keyword evidence="9" id="KW-0472">Membrane</keyword>
<dbReference type="RefSeq" id="XP_025719123.1">
    <property type="nucleotide sequence ID" value="XM_025863338.1"/>
</dbReference>
<comment type="subcellular location">
    <subcellularLocation>
        <location evidence="1">Endoplasmic reticulum membrane</location>
        <topology evidence="1">Single-pass type I membrane protein</topology>
    </subcellularLocation>
    <subcellularLocation>
        <location evidence="2">Endoplasmic reticulum-Golgi intermediate compartment membrane</location>
        <topology evidence="2">Single-pass type I membrane protein</topology>
    </subcellularLocation>
    <subcellularLocation>
        <location evidence="3">Golgi apparatus</location>
        <location evidence="3">cis-Golgi network membrane</location>
        <topology evidence="3">Single-pass type I membrane protein</topology>
    </subcellularLocation>
</comment>
<sequence length="366" mass="39522">MMAAGAALALALWLLLPPVGVGGAGPPPIQDGEFTFLLPAGRKQCFYQSAPANASLETEYQVIGGAGLDVDFTLESPQGVLLISESRKADGVHTVEPTEAGDYKLCFDNSFSTISEKLVFFELIFDSLQDDEEVEGWAEAVEPEEMLDVKMEDIKESIETMKTRLERSIQMLTLLRAFEARDRNLQEGNLERVNFWSAVNVAVLLLVAVLQEPGWKPLLAWLTGLGPPGGTAQWLHLLSWKLCMDGEGTAAFECDPWIFWPLAVSPPVNVCALARVPACTGTAWCRMGPRKQTLPSLPSWPFEPGYGGRGLAACGTPRLPLSPCCPTRGLLLLLGAASRLGGGAPAYARGWEGDTVAVFLPGQSLY</sequence>
<evidence type="ECO:0000256" key="6">
    <source>
        <dbReference type="ARBA" id="ARBA00022729"/>
    </source>
</evidence>
<feature type="domain" description="GOLD" evidence="11">
    <location>
        <begin position="43"/>
        <end position="125"/>
    </location>
</feature>
<dbReference type="GO" id="GO:0033116">
    <property type="term" value="C:endoplasmic reticulum-Golgi intermediate compartment membrane"/>
    <property type="evidence" value="ECO:0007669"/>
    <property type="project" value="UniProtKB-SubCell"/>
</dbReference>
<dbReference type="InterPro" id="IPR015720">
    <property type="entry name" value="Emp24-like"/>
</dbReference>
<evidence type="ECO:0000256" key="4">
    <source>
        <dbReference type="ARBA" id="ARBA00007104"/>
    </source>
</evidence>
<keyword evidence="12" id="KW-1185">Reference proteome</keyword>
<dbReference type="PROSITE" id="PS50866">
    <property type="entry name" value="GOLD"/>
    <property type="match status" value="1"/>
</dbReference>
<organism evidence="12 13">
    <name type="scientific">Callorhinus ursinus</name>
    <name type="common">Northern fur seal</name>
    <dbReference type="NCBI Taxonomy" id="34884"/>
    <lineage>
        <taxon>Eukaryota</taxon>
        <taxon>Metazoa</taxon>
        <taxon>Chordata</taxon>
        <taxon>Craniata</taxon>
        <taxon>Vertebrata</taxon>
        <taxon>Euteleostomi</taxon>
        <taxon>Mammalia</taxon>
        <taxon>Eutheria</taxon>
        <taxon>Laurasiatheria</taxon>
        <taxon>Carnivora</taxon>
        <taxon>Caniformia</taxon>
        <taxon>Pinnipedia</taxon>
        <taxon>Otariidae</taxon>
        <taxon>Callorhinus</taxon>
    </lineage>
</organism>
<proteinExistence type="inferred from homology"/>
<evidence type="ECO:0000256" key="8">
    <source>
        <dbReference type="ARBA" id="ARBA00022989"/>
    </source>
</evidence>
<dbReference type="SUPFAM" id="SSF101576">
    <property type="entry name" value="Supernatant protein factor (SPF), C-terminal domain"/>
    <property type="match status" value="1"/>
</dbReference>
<evidence type="ECO:0000256" key="1">
    <source>
        <dbReference type="ARBA" id="ARBA00004115"/>
    </source>
</evidence>
<protein>
    <submittedName>
        <fullName evidence="13 14">Transmembrane emp24 domain-containing protein 1 isoform X1</fullName>
    </submittedName>
</protein>
<keyword evidence="8" id="KW-1133">Transmembrane helix</keyword>
<dbReference type="InterPro" id="IPR036598">
    <property type="entry name" value="GOLD_dom_sf"/>
</dbReference>
<evidence type="ECO:0000259" key="11">
    <source>
        <dbReference type="PROSITE" id="PS50866"/>
    </source>
</evidence>
<keyword evidence="7" id="KW-0256">Endoplasmic reticulum</keyword>
<dbReference type="PANTHER" id="PTHR22811">
    <property type="entry name" value="TRANSMEMBRANE EMP24 DOMAIN-CONTAINING PROTEIN"/>
    <property type="match status" value="1"/>
</dbReference>
<feature type="signal peptide" evidence="10">
    <location>
        <begin position="1"/>
        <end position="23"/>
    </location>
</feature>
<comment type="similarity">
    <text evidence="4">Belongs to the EMP24/GP25L family.</text>
</comment>
<dbReference type="Pfam" id="PF01105">
    <property type="entry name" value="EMP24_GP25L"/>
    <property type="match status" value="1"/>
</dbReference>
<evidence type="ECO:0000256" key="2">
    <source>
        <dbReference type="ARBA" id="ARBA00004151"/>
    </source>
</evidence>
<dbReference type="SMART" id="SM01190">
    <property type="entry name" value="EMP24_GP25L"/>
    <property type="match status" value="1"/>
</dbReference>
<keyword evidence="6 10" id="KW-0732">Signal</keyword>
<dbReference type="GO" id="GO:0005794">
    <property type="term" value="C:Golgi apparatus"/>
    <property type="evidence" value="ECO:0007669"/>
    <property type="project" value="UniProtKB-SubCell"/>
</dbReference>
<feature type="chain" id="PRO_5044598940" evidence="10">
    <location>
        <begin position="24"/>
        <end position="366"/>
    </location>
</feature>
<dbReference type="Proteomes" id="UP000286641">
    <property type="component" value="Unplaced"/>
</dbReference>
<evidence type="ECO:0000256" key="7">
    <source>
        <dbReference type="ARBA" id="ARBA00022824"/>
    </source>
</evidence>
<evidence type="ECO:0000256" key="5">
    <source>
        <dbReference type="ARBA" id="ARBA00022692"/>
    </source>
</evidence>
<evidence type="ECO:0000256" key="9">
    <source>
        <dbReference type="ARBA" id="ARBA00023136"/>
    </source>
</evidence>
<dbReference type="GO" id="GO:0005789">
    <property type="term" value="C:endoplasmic reticulum membrane"/>
    <property type="evidence" value="ECO:0007669"/>
    <property type="project" value="UniProtKB-SubCell"/>
</dbReference>
<dbReference type="CTD" id="11018"/>
<keyword evidence="5 13" id="KW-0812">Transmembrane</keyword>
<evidence type="ECO:0000256" key="10">
    <source>
        <dbReference type="SAM" id="SignalP"/>
    </source>
</evidence>
<dbReference type="RefSeq" id="XP_025719124.1">
    <property type="nucleotide sequence ID" value="XM_025863339.1"/>
</dbReference>
<dbReference type="AlphaFoldDB" id="A0A3Q7NBR8"/>
<name>A0A3Q7NBR8_CALUR</name>
<evidence type="ECO:0000256" key="3">
    <source>
        <dbReference type="ARBA" id="ARBA00004619"/>
    </source>
</evidence>
<accession>A0A3Q7NBR8</accession>
<dbReference type="InterPro" id="IPR009038">
    <property type="entry name" value="GOLD_dom"/>
</dbReference>
<evidence type="ECO:0000313" key="12">
    <source>
        <dbReference type="Proteomes" id="UP000286641"/>
    </source>
</evidence>
<reference evidence="13 14" key="2">
    <citation type="submission" date="2025-04" db="UniProtKB">
        <authorList>
            <consortium name="RefSeq"/>
        </authorList>
    </citation>
    <scope>IDENTIFICATION</scope>
    <source>
        <tissue evidence="13 14">Blood</tissue>
    </source>
</reference>